<dbReference type="Gene3D" id="1.10.287.150">
    <property type="match status" value="1"/>
</dbReference>
<dbReference type="Gene3D" id="1.10.1400.10">
    <property type="match status" value="1"/>
</dbReference>
<proteinExistence type="inferred from homology"/>
<dbReference type="Gene3D" id="3.60.20.10">
    <property type="entry name" value="Glutamine Phosphoribosylpyrophosphate, subunit 1, domain 1"/>
    <property type="match status" value="1"/>
</dbReference>
<keyword evidence="4" id="KW-0865">Zymogen</keyword>
<evidence type="ECO:0000256" key="1">
    <source>
        <dbReference type="ARBA" id="ARBA00006586"/>
    </source>
</evidence>
<evidence type="ECO:0000313" key="7">
    <source>
        <dbReference type="Proteomes" id="UP000831880"/>
    </source>
</evidence>
<dbReference type="Gene3D" id="1.10.439.10">
    <property type="entry name" value="Penicillin Amidohydrolase, domain 1"/>
    <property type="match status" value="1"/>
</dbReference>
<dbReference type="EMBL" id="CP095074">
    <property type="protein sequence ID" value="UOQ92457.1"/>
    <property type="molecule type" value="Genomic_DNA"/>
</dbReference>
<evidence type="ECO:0000256" key="5">
    <source>
        <dbReference type="SAM" id="SignalP"/>
    </source>
</evidence>
<dbReference type="Pfam" id="PF01804">
    <property type="entry name" value="Penicil_amidase"/>
    <property type="match status" value="1"/>
</dbReference>
<sequence>MLLKKTILFLLMSVMFFSSSQVEAKQQTKDKNVTVKNGTVKIVRDDYGVPHIYAKSTDDLYRAYGYVTAKDRLFQLVMFRRSNEGNVSAIFGNKYLEHDMRMRRDGYSDKEVKNMISQMDPFSQKVIKNYAKGITKYIKEANQEPNRLLSKEFHKYDIKPKSWTGVDVLRLYMASMTVFMDQEQELKNAATLANLNQQHGADKAKEIFNDIFPKNNPASPTSIMSDEETGQKQQYGNGKVRQISEAAIEAADQITDRRKEFEKTSHELGVPLKVGSNALIVGSEKSESGNAMVFGGPQVGLTAPGFMYEVGLHGPGIDIEGSSFIGYPFIMFGATNKFGFSSTAGYGNQVDIFKETLNPNNPHQYQYKGEWVDMKKRVEEFQVRDENGDIKEVEKVFYETVHGPVIYLDEEKQVAYSKSWSFRGTEGQSWSAYLQTNWAHNLNQFKKAARNFTMSLNWFYADKQGNIGYFHVGQYPKRDQRLDFRLPTPGTGQYEWDGFKDTANNPSEINPDVGFVANWNNKPSPNWQNAELSFNWGADHRVQQYIDQAKKADKLNLQEINDINYHASLVNLRTKWFKPYLLDTLEENIDKNPELKEVYQYLKNWNNLNEDLNDDDYYDSPATTIFEAWWSNVPANLLKDDLGKSYGDLKGTIDHRYGCSLCLRVFRGDEAQNAVQYDWLNGESREQIIMESLHQALNELEKDYNGNMDDWLTEVRTTTFGAQSLIGAPHGLGSDIPIPVMNRGSENHYVELTKKGPEGFNITPPGQVGFISKDGSVHQHYNDQIKMYANWEFKPILFTRQDVINNTESTHYLQFPKKN</sequence>
<dbReference type="InterPro" id="IPR002692">
    <property type="entry name" value="S45"/>
</dbReference>
<keyword evidence="2 5" id="KW-0732">Signal</keyword>
<dbReference type="InterPro" id="IPR029055">
    <property type="entry name" value="Ntn_hydrolases_N"/>
</dbReference>
<evidence type="ECO:0000313" key="6">
    <source>
        <dbReference type="EMBL" id="UOQ92457.1"/>
    </source>
</evidence>
<dbReference type="PIRSF" id="PIRSF001227">
    <property type="entry name" value="Pen_acylase"/>
    <property type="match status" value="1"/>
</dbReference>
<dbReference type="Proteomes" id="UP000831880">
    <property type="component" value="Chromosome"/>
</dbReference>
<dbReference type="InterPro" id="IPR023343">
    <property type="entry name" value="Penicillin_amidase_dom1"/>
</dbReference>
<feature type="signal peptide" evidence="5">
    <location>
        <begin position="1"/>
        <end position="24"/>
    </location>
</feature>
<evidence type="ECO:0000256" key="4">
    <source>
        <dbReference type="ARBA" id="ARBA00023145"/>
    </source>
</evidence>
<keyword evidence="3" id="KW-0378">Hydrolase</keyword>
<dbReference type="RefSeq" id="WP_244752065.1">
    <property type="nucleotide sequence ID" value="NZ_CP095074.1"/>
</dbReference>
<name>A0ABY4GWB2_9BACI</name>
<accession>A0ABY4GWB2</accession>
<evidence type="ECO:0000256" key="3">
    <source>
        <dbReference type="ARBA" id="ARBA00022801"/>
    </source>
</evidence>
<dbReference type="InterPro" id="IPR043146">
    <property type="entry name" value="Penicillin_amidase_N_B-knob"/>
</dbReference>
<keyword evidence="7" id="KW-1185">Reference proteome</keyword>
<dbReference type="InterPro" id="IPR043147">
    <property type="entry name" value="Penicillin_amidase_A-knob"/>
</dbReference>
<feature type="chain" id="PRO_5045425256" evidence="5">
    <location>
        <begin position="25"/>
        <end position="819"/>
    </location>
</feature>
<dbReference type="InterPro" id="IPR014395">
    <property type="entry name" value="Pen/GL7ACA/AHL_acylase"/>
</dbReference>
<dbReference type="Gene3D" id="2.30.120.10">
    <property type="match status" value="1"/>
</dbReference>
<reference evidence="6 7" key="1">
    <citation type="submission" date="2022-04" db="EMBL/GenBank/DDBJ databases">
        <title>Halobacillus sp. isolated from saltern.</title>
        <authorList>
            <person name="Won M."/>
            <person name="Lee C.-M."/>
            <person name="Woen H.-Y."/>
            <person name="Kwon S.-W."/>
        </authorList>
    </citation>
    <scope>NUCLEOTIDE SEQUENCE [LARGE SCALE GENOMIC DNA]</scope>
    <source>
        <strain evidence="6 7">SSTM10-2</strain>
    </source>
</reference>
<comment type="similarity">
    <text evidence="1">Belongs to the peptidase S45 family.</text>
</comment>
<gene>
    <name evidence="6" type="ORF">MUO14_18635</name>
</gene>
<dbReference type="PANTHER" id="PTHR34218">
    <property type="entry name" value="PEPTIDASE S45 PENICILLIN AMIDASE"/>
    <property type="match status" value="1"/>
</dbReference>
<dbReference type="PANTHER" id="PTHR34218:SF3">
    <property type="entry name" value="ACYL-HOMOSERINE LACTONE ACYLASE PVDQ"/>
    <property type="match status" value="1"/>
</dbReference>
<dbReference type="SUPFAM" id="SSF56235">
    <property type="entry name" value="N-terminal nucleophile aminohydrolases (Ntn hydrolases)"/>
    <property type="match status" value="1"/>
</dbReference>
<evidence type="ECO:0000256" key="2">
    <source>
        <dbReference type="ARBA" id="ARBA00022729"/>
    </source>
</evidence>
<protein>
    <submittedName>
        <fullName evidence="6">Penicillin acylase family protein</fullName>
    </submittedName>
</protein>
<organism evidence="6 7">
    <name type="scientific">Halobacillus shinanisalinarum</name>
    <dbReference type="NCBI Taxonomy" id="2932258"/>
    <lineage>
        <taxon>Bacteria</taxon>
        <taxon>Bacillati</taxon>
        <taxon>Bacillota</taxon>
        <taxon>Bacilli</taxon>
        <taxon>Bacillales</taxon>
        <taxon>Bacillaceae</taxon>
        <taxon>Halobacillus</taxon>
    </lineage>
</organism>